<dbReference type="EMBL" id="JBANDL010000002">
    <property type="protein sequence ID" value="MEI2455840.1"/>
    <property type="molecule type" value="Genomic_DNA"/>
</dbReference>
<reference evidence="2 3" key="1">
    <citation type="submission" date="2024-02" db="EMBL/GenBank/DDBJ databases">
        <title>Lysobacter Genome Sequencing and Mining.</title>
        <authorList>
            <person name="Bierman J."/>
            <person name="Walker M.C."/>
        </authorList>
    </citation>
    <scope>NUCLEOTIDE SEQUENCE [LARGE SCALE GENOMIC DNA]</scope>
    <source>
        <strain evidence="2 3">PB6250</strain>
    </source>
</reference>
<sequence>MMQSFPIRGALALGFAAAGLYGAPQAAMAASSFAYVSETGDVIGDGKRGSYTDANAQFQLRGTAYEATLDISTGDKVWTVRLAPPPGERLRPGRYYLAEHFRERTGRAAGAYVSTDRSYCTYAWSTVQIRQIAFDSNGAIKGLEAVVQQRCDHDVMPLLTVVMSHNVAPLSFKFKRTFSDPVRNVDLGYAGDTSLFALNGTDSLLSYEVDGRQNRWRLKLTPPTGKRLLKGTYALASVASANALGLDMYSRSGHHAFLCEGMSGTLQIKDVRYSSAGAATALWADFEYRCADGDAVRGVIRHKL</sequence>
<evidence type="ECO:0000256" key="1">
    <source>
        <dbReference type="SAM" id="SignalP"/>
    </source>
</evidence>
<dbReference type="Proteomes" id="UP001387215">
    <property type="component" value="Unassembled WGS sequence"/>
</dbReference>
<keyword evidence="3" id="KW-1185">Reference proteome</keyword>
<organism evidence="2 3">
    <name type="scientific">Lysobacter firmicutimachus</name>
    <dbReference type="NCBI Taxonomy" id="1792846"/>
    <lineage>
        <taxon>Bacteria</taxon>
        <taxon>Pseudomonadati</taxon>
        <taxon>Pseudomonadota</taxon>
        <taxon>Gammaproteobacteria</taxon>
        <taxon>Lysobacterales</taxon>
        <taxon>Lysobacteraceae</taxon>
        <taxon>Lysobacter</taxon>
    </lineage>
</organism>
<accession>A0ABU8D5T0</accession>
<gene>
    <name evidence="2" type="ORF">V2J18_14270</name>
</gene>
<evidence type="ECO:0008006" key="4">
    <source>
        <dbReference type="Google" id="ProtNLM"/>
    </source>
</evidence>
<protein>
    <recommendedName>
        <fullName evidence="4">Secreted protein</fullName>
    </recommendedName>
</protein>
<evidence type="ECO:0000313" key="2">
    <source>
        <dbReference type="EMBL" id="MEI2455840.1"/>
    </source>
</evidence>
<feature type="signal peptide" evidence="1">
    <location>
        <begin position="1"/>
        <end position="29"/>
    </location>
</feature>
<dbReference type="RefSeq" id="WP_336132085.1">
    <property type="nucleotide sequence ID" value="NZ_JBANDL010000002.1"/>
</dbReference>
<proteinExistence type="predicted"/>
<feature type="chain" id="PRO_5047377672" description="Secreted protein" evidence="1">
    <location>
        <begin position="30"/>
        <end position="304"/>
    </location>
</feature>
<comment type="caution">
    <text evidence="2">The sequence shown here is derived from an EMBL/GenBank/DDBJ whole genome shotgun (WGS) entry which is preliminary data.</text>
</comment>
<evidence type="ECO:0000313" key="3">
    <source>
        <dbReference type="Proteomes" id="UP001387215"/>
    </source>
</evidence>
<name>A0ABU8D5T0_9GAMM</name>
<keyword evidence="1" id="KW-0732">Signal</keyword>